<feature type="chain" id="PRO_5003412253" evidence="1">
    <location>
        <begin position="18"/>
        <end position="212"/>
    </location>
</feature>
<organism evidence="2">
    <name type="scientific">Anisakis simplex</name>
    <name type="common">Herring worm</name>
    <dbReference type="NCBI Taxonomy" id="6269"/>
    <lineage>
        <taxon>Eukaryota</taxon>
        <taxon>Metazoa</taxon>
        <taxon>Ecdysozoa</taxon>
        <taxon>Nematoda</taxon>
        <taxon>Chromadorea</taxon>
        <taxon>Rhabditida</taxon>
        <taxon>Spirurina</taxon>
        <taxon>Ascaridomorpha</taxon>
        <taxon>Ascaridoidea</taxon>
        <taxon>Anisakidae</taxon>
        <taxon>Anisakis</taxon>
        <taxon>Anisakis simplex complex</taxon>
    </lineage>
</organism>
<dbReference type="PANTHER" id="PTHR34401">
    <property type="entry name" value="PROTEIN CBG12388-RELATED"/>
    <property type="match status" value="1"/>
</dbReference>
<dbReference type="EMBL" id="JN241677">
    <property type="protein sequence ID" value="AEL29571.1"/>
    <property type="molecule type" value="mRNA"/>
</dbReference>
<protein>
    <submittedName>
        <fullName evidence="2">24 kDa protein</fullName>
    </submittedName>
</protein>
<name>G1FMP3_ANISI</name>
<evidence type="ECO:0000256" key="1">
    <source>
        <dbReference type="SAM" id="SignalP"/>
    </source>
</evidence>
<dbReference type="AlphaFoldDB" id="G1FMP3"/>
<dbReference type="PANTHER" id="PTHR34401:SF3">
    <property type="entry name" value="DB DOMAIN-CONTAINING PROTEIN"/>
    <property type="match status" value="1"/>
</dbReference>
<dbReference type="Allergome" id="9723">
    <property type="allergen name" value="Ani s 24kD"/>
</dbReference>
<evidence type="ECO:0000313" key="2">
    <source>
        <dbReference type="EMBL" id="AEL29571.1"/>
    </source>
</evidence>
<keyword evidence="1" id="KW-0732">Signal</keyword>
<reference evidence="2" key="1">
    <citation type="journal article" date="2012" name="Exp. Parasitol.">
        <title>Identification of a 24 kDa excretory secretory protein in Anisakis simplex.</title>
        <authorList>
            <person name="Park J.S."/>
            <person name="Cho M.K."/>
            <person name="Yu H.S."/>
            <person name="Ahn S.C."/>
        </authorList>
    </citation>
    <scope>NUCLEOTIDE SEQUENCE</scope>
</reference>
<accession>G1FMP3</accession>
<sequence>MIRILFTFALTAFVCNAQEFKRQCQCSEVRPCKDKAIQSVEPCADKCGAKEFLRNSHIDFNTMRTCIMQYRPQIVQSMQCSIDTFKDACSQGPTNRKVKKLYASSIEIAIMGEINQMITVNQISGQVAQYVAIGRKYANCVQKCIERRSTECQKANDCGLALPQETVIAKTIKNCAVRSGLLTTQVAQTLCNCAVRAGARSLAPVCPTIIIQ</sequence>
<feature type="signal peptide" evidence="1">
    <location>
        <begin position="1"/>
        <end position="17"/>
    </location>
</feature>
<proteinExistence type="evidence at transcript level"/>